<comment type="caution">
    <text evidence="6">Lacks conserved residue(s) required for the propagation of feature annotation.</text>
</comment>
<dbReference type="KEGG" id="bfo:118405935"/>
<dbReference type="Gene3D" id="2.10.25.10">
    <property type="entry name" value="Laminin"/>
    <property type="match status" value="4"/>
</dbReference>
<dbReference type="Pfam" id="PF00008">
    <property type="entry name" value="EGF"/>
    <property type="match status" value="2"/>
</dbReference>
<dbReference type="InterPro" id="IPR007110">
    <property type="entry name" value="Ig-like_dom"/>
</dbReference>
<dbReference type="SMART" id="SM00409">
    <property type="entry name" value="IG"/>
    <property type="match status" value="3"/>
</dbReference>
<accession>A0A9J7HLJ3</accession>
<dbReference type="InterPro" id="IPR018097">
    <property type="entry name" value="EGF_Ca-bd_CS"/>
</dbReference>
<dbReference type="CDD" id="cd00037">
    <property type="entry name" value="CLECT"/>
    <property type="match status" value="1"/>
</dbReference>
<dbReference type="FunFam" id="2.10.25.10:FF:000472">
    <property type="entry name" value="Uncharacterized protein, isoform A"/>
    <property type="match status" value="1"/>
</dbReference>
<keyword evidence="11" id="KW-1185">Reference proteome</keyword>
<dbReference type="GO" id="GO:0005509">
    <property type="term" value="F:calcium ion binding"/>
    <property type="evidence" value="ECO:0007669"/>
    <property type="project" value="InterPro"/>
</dbReference>
<dbReference type="PROSITE" id="PS50041">
    <property type="entry name" value="C_TYPE_LECTIN_2"/>
    <property type="match status" value="1"/>
</dbReference>
<evidence type="ECO:0000256" key="6">
    <source>
        <dbReference type="PROSITE-ProRule" id="PRU00076"/>
    </source>
</evidence>
<evidence type="ECO:0000259" key="8">
    <source>
        <dbReference type="PROSITE" id="PS50026"/>
    </source>
</evidence>
<dbReference type="OrthoDB" id="283575at2759"/>
<reference evidence="12" key="2">
    <citation type="submission" date="2025-08" db="UniProtKB">
        <authorList>
            <consortium name="RefSeq"/>
        </authorList>
    </citation>
    <scope>IDENTIFICATION</scope>
    <source>
        <strain evidence="12">S238N-H82</strain>
        <tissue evidence="12">Testes</tissue>
    </source>
</reference>
<dbReference type="InterPro" id="IPR003599">
    <property type="entry name" value="Ig_sub"/>
</dbReference>
<evidence type="ECO:0000256" key="3">
    <source>
        <dbReference type="ARBA" id="ARBA00022737"/>
    </source>
</evidence>
<dbReference type="SMART" id="SM00408">
    <property type="entry name" value="IGc2"/>
    <property type="match status" value="2"/>
</dbReference>
<dbReference type="Pfam" id="PF13927">
    <property type="entry name" value="Ig_3"/>
    <property type="match status" value="2"/>
</dbReference>
<gene>
    <name evidence="12" type="primary">LOC118405935</name>
</gene>
<feature type="domain" description="C-type lectin" evidence="9">
    <location>
        <begin position="366"/>
        <end position="480"/>
    </location>
</feature>
<evidence type="ECO:0000259" key="9">
    <source>
        <dbReference type="PROSITE" id="PS50041"/>
    </source>
</evidence>
<feature type="domain" description="EGF-like" evidence="8">
    <location>
        <begin position="521"/>
        <end position="557"/>
    </location>
</feature>
<dbReference type="InterPro" id="IPR003598">
    <property type="entry name" value="Ig_sub2"/>
</dbReference>
<reference evidence="11" key="1">
    <citation type="journal article" date="2020" name="Nat. Ecol. Evol.">
        <title>Deeply conserved synteny resolves early events in vertebrate evolution.</title>
        <authorList>
            <person name="Simakov O."/>
            <person name="Marletaz F."/>
            <person name="Yue J.X."/>
            <person name="O'Connell B."/>
            <person name="Jenkins J."/>
            <person name="Brandt A."/>
            <person name="Calef R."/>
            <person name="Tung C.H."/>
            <person name="Huang T.K."/>
            <person name="Schmutz J."/>
            <person name="Satoh N."/>
            <person name="Yu J.K."/>
            <person name="Putnam N.H."/>
            <person name="Green R.E."/>
            <person name="Rokhsar D.S."/>
        </authorList>
    </citation>
    <scope>NUCLEOTIDE SEQUENCE [LARGE SCALE GENOMIC DNA]</scope>
    <source>
        <strain evidence="11">S238N-H82</strain>
    </source>
</reference>
<dbReference type="PROSITE" id="PS00022">
    <property type="entry name" value="EGF_1"/>
    <property type="match status" value="3"/>
</dbReference>
<dbReference type="InterPro" id="IPR001881">
    <property type="entry name" value="EGF-like_Ca-bd_dom"/>
</dbReference>
<organism evidence="11 12">
    <name type="scientific">Branchiostoma floridae</name>
    <name type="common">Florida lancelet</name>
    <name type="synonym">Amphioxus</name>
    <dbReference type="NCBI Taxonomy" id="7739"/>
    <lineage>
        <taxon>Eukaryota</taxon>
        <taxon>Metazoa</taxon>
        <taxon>Chordata</taxon>
        <taxon>Cephalochordata</taxon>
        <taxon>Leptocardii</taxon>
        <taxon>Amphioxiformes</taxon>
        <taxon>Branchiostomatidae</taxon>
        <taxon>Branchiostoma</taxon>
    </lineage>
</organism>
<evidence type="ECO:0000256" key="1">
    <source>
        <dbReference type="ARBA" id="ARBA00022536"/>
    </source>
</evidence>
<name>A0A9J7HLJ3_BRAFL</name>
<evidence type="ECO:0000256" key="2">
    <source>
        <dbReference type="ARBA" id="ARBA00022729"/>
    </source>
</evidence>
<dbReference type="Gene3D" id="2.60.40.10">
    <property type="entry name" value="Immunoglobulins"/>
    <property type="match status" value="3"/>
</dbReference>
<feature type="domain" description="EGF-like" evidence="8">
    <location>
        <begin position="327"/>
        <end position="363"/>
    </location>
</feature>
<dbReference type="PANTHER" id="PTHR12916">
    <property type="entry name" value="CYTOCHROME C OXIDASE POLYPEPTIDE VIC-2"/>
    <property type="match status" value="1"/>
</dbReference>
<protein>
    <submittedName>
        <fullName evidence="12">Fibropellin-1-like</fullName>
    </submittedName>
</protein>
<feature type="domain" description="EGF-like" evidence="8">
    <location>
        <begin position="559"/>
        <end position="597"/>
    </location>
</feature>
<dbReference type="CDD" id="cd00096">
    <property type="entry name" value="Ig"/>
    <property type="match status" value="1"/>
</dbReference>
<dbReference type="InterPro" id="IPR013032">
    <property type="entry name" value="EGF-like_CS"/>
</dbReference>
<dbReference type="SUPFAM" id="SSF57196">
    <property type="entry name" value="EGF/Laminin"/>
    <property type="match status" value="2"/>
</dbReference>
<dbReference type="SMART" id="SM00181">
    <property type="entry name" value="EGF"/>
    <property type="match status" value="3"/>
</dbReference>
<dbReference type="InterPro" id="IPR000152">
    <property type="entry name" value="EGF-type_Asp/Asn_hydroxyl_site"/>
</dbReference>
<dbReference type="InterPro" id="IPR036179">
    <property type="entry name" value="Ig-like_dom_sf"/>
</dbReference>
<dbReference type="PANTHER" id="PTHR12916:SF9">
    <property type="entry name" value="NEUROGENIC LOCUS NOTCH HOMOLOG PROTEIN 1-RELATED"/>
    <property type="match status" value="1"/>
</dbReference>
<evidence type="ECO:0000256" key="7">
    <source>
        <dbReference type="SAM" id="SignalP"/>
    </source>
</evidence>
<dbReference type="GeneID" id="118405935"/>
<feature type="disulfide bond" evidence="6">
    <location>
        <begin position="547"/>
        <end position="556"/>
    </location>
</feature>
<keyword evidence="5" id="KW-0325">Glycoprotein</keyword>
<dbReference type="AlphaFoldDB" id="A0A9J7HLJ3"/>
<proteinExistence type="predicted"/>
<keyword evidence="3" id="KW-0677">Repeat</keyword>
<feature type="disulfide bond" evidence="6">
    <location>
        <begin position="353"/>
        <end position="362"/>
    </location>
</feature>
<dbReference type="InterPro" id="IPR000742">
    <property type="entry name" value="EGF"/>
</dbReference>
<dbReference type="SMART" id="SM00034">
    <property type="entry name" value="CLECT"/>
    <property type="match status" value="1"/>
</dbReference>
<dbReference type="SUPFAM" id="SSF48726">
    <property type="entry name" value="Immunoglobulin"/>
    <property type="match status" value="3"/>
</dbReference>
<dbReference type="Pfam" id="PF00059">
    <property type="entry name" value="Lectin_C"/>
    <property type="match status" value="1"/>
</dbReference>
<feature type="chain" id="PRO_5039923620" evidence="7">
    <location>
        <begin position="28"/>
        <end position="622"/>
    </location>
</feature>
<dbReference type="FunFam" id="3.10.100.10:FF:000107">
    <property type="entry name" value="Uncharacterized protein"/>
    <property type="match status" value="1"/>
</dbReference>
<dbReference type="InterPro" id="IPR016187">
    <property type="entry name" value="CTDL_fold"/>
</dbReference>
<feature type="signal peptide" evidence="7">
    <location>
        <begin position="1"/>
        <end position="27"/>
    </location>
</feature>
<feature type="domain" description="EGF-like" evidence="8">
    <location>
        <begin position="482"/>
        <end position="519"/>
    </location>
</feature>
<evidence type="ECO:0000256" key="5">
    <source>
        <dbReference type="ARBA" id="ARBA00023180"/>
    </source>
</evidence>
<dbReference type="GO" id="GO:0005112">
    <property type="term" value="F:Notch binding"/>
    <property type="evidence" value="ECO:0000318"/>
    <property type="project" value="GO_Central"/>
</dbReference>
<keyword evidence="4 6" id="KW-1015">Disulfide bond</keyword>
<dbReference type="GO" id="GO:0007219">
    <property type="term" value="P:Notch signaling pathway"/>
    <property type="evidence" value="ECO:0000318"/>
    <property type="project" value="GO_Central"/>
</dbReference>
<dbReference type="InterPro" id="IPR013783">
    <property type="entry name" value="Ig-like_fold"/>
</dbReference>
<keyword evidence="1 6" id="KW-0245">EGF-like domain</keyword>
<evidence type="ECO:0000313" key="12">
    <source>
        <dbReference type="RefSeq" id="XP_035661683.1"/>
    </source>
</evidence>
<dbReference type="RefSeq" id="XP_035661683.1">
    <property type="nucleotide sequence ID" value="XM_035805790.1"/>
</dbReference>
<dbReference type="Gene3D" id="3.10.100.10">
    <property type="entry name" value="Mannose-Binding Protein A, subunit A"/>
    <property type="match status" value="1"/>
</dbReference>
<dbReference type="InterPro" id="IPR016186">
    <property type="entry name" value="C-type_lectin-like/link_sf"/>
</dbReference>
<dbReference type="Proteomes" id="UP000001554">
    <property type="component" value="Chromosome 18"/>
</dbReference>
<keyword evidence="2 7" id="KW-0732">Signal</keyword>
<dbReference type="PROSITE" id="PS50026">
    <property type="entry name" value="EGF_3"/>
    <property type="match status" value="4"/>
</dbReference>
<dbReference type="PROSITE" id="PS01187">
    <property type="entry name" value="EGF_CA"/>
    <property type="match status" value="1"/>
</dbReference>
<dbReference type="PROSITE" id="PS00010">
    <property type="entry name" value="ASX_HYDROXYL"/>
    <property type="match status" value="1"/>
</dbReference>
<dbReference type="PROSITE" id="PS01186">
    <property type="entry name" value="EGF_2"/>
    <property type="match status" value="2"/>
</dbReference>
<dbReference type="InterPro" id="IPR001304">
    <property type="entry name" value="C-type_lectin-like"/>
</dbReference>
<dbReference type="Pfam" id="PF12661">
    <property type="entry name" value="hEGF"/>
    <property type="match status" value="1"/>
</dbReference>
<dbReference type="SMART" id="SM00179">
    <property type="entry name" value="EGF_CA"/>
    <property type="match status" value="4"/>
</dbReference>
<dbReference type="SUPFAM" id="SSF56436">
    <property type="entry name" value="C-type lectin-like"/>
    <property type="match status" value="1"/>
</dbReference>
<feature type="domain" description="Ig-like" evidence="10">
    <location>
        <begin position="138"/>
        <end position="229"/>
    </location>
</feature>
<evidence type="ECO:0000256" key="4">
    <source>
        <dbReference type="ARBA" id="ARBA00023157"/>
    </source>
</evidence>
<evidence type="ECO:0000259" key="10">
    <source>
        <dbReference type="PROSITE" id="PS50835"/>
    </source>
</evidence>
<dbReference type="CDD" id="cd00054">
    <property type="entry name" value="EGF_CA"/>
    <property type="match status" value="4"/>
</dbReference>
<evidence type="ECO:0000313" key="11">
    <source>
        <dbReference type="Proteomes" id="UP000001554"/>
    </source>
</evidence>
<dbReference type="PROSITE" id="PS50835">
    <property type="entry name" value="IG_LIKE"/>
    <property type="match status" value="2"/>
</dbReference>
<feature type="disulfide bond" evidence="6">
    <location>
        <begin position="509"/>
        <end position="518"/>
    </location>
</feature>
<feature type="domain" description="Ig-like" evidence="10">
    <location>
        <begin position="236"/>
        <end position="323"/>
    </location>
</feature>
<sequence length="622" mass="66471">MANSGLWWSHRLLAFVLLSHLLFVSTAQNSVTLPDDGTTRTNLGDDALLEYGYTTEPGASMLFEVWKKMPSSGIGNKANNGSFDVFAAYRGRVEPVGEASLRLLSVTKDDAGEYQLSTTFSDGTSDRKERTLIVQFAPEDTTVTATPGLIAQEGVTEVLLTCQAGGIPAPTYTWTGANLPADAAQDPNTGTLTLTNIQRAAAGQYTCTADNGVPQLPGDDPAALTNSVNVQVQYGPSSATISRDPVDKVVQWSTVTLSCAVDTANPPATYTWSRINGTLPTNTDEDKVAGTLRLRSIQHDAVGTYQCAASNGIGNAVTATHVIDEVEEDYCAANPCWSGGTCLGGSTSYTCTCPSGTLGQNCETVHNNKCYRQSRDALSHKEAAAACVFMGGQLVDIKDPHEQQILNDIIRSTNDVSHWTFMKSQSPELLHIDGSTLSLQSSWMASDIYGPFDICVLLDREQSYKGDFHACTEQHNYFCESPVIQCQPNVCQNGGFCKSCFNGSPMCACSPGYTGVFCETDINECASNPCQNGGTCHDHVNSFACFCRLGYDGDVCENDIDYCATSPCPPGWTCVDQEVGFHCDVPNGAKARSTLCMASPCGSGWTCEDTGPRTGYTCTPGS</sequence>